<dbReference type="Proteomes" id="UP000260874">
    <property type="component" value="Unassembled WGS sequence"/>
</dbReference>
<evidence type="ECO:0000313" key="3">
    <source>
        <dbReference type="Proteomes" id="UP000260874"/>
    </source>
</evidence>
<feature type="transmembrane region" description="Helical" evidence="1">
    <location>
        <begin position="12"/>
        <end position="32"/>
    </location>
</feature>
<dbReference type="AlphaFoldDB" id="A0A3E4Q796"/>
<organism evidence="2 3">
    <name type="scientific">Bacteroides uniformis</name>
    <dbReference type="NCBI Taxonomy" id="820"/>
    <lineage>
        <taxon>Bacteria</taxon>
        <taxon>Pseudomonadati</taxon>
        <taxon>Bacteroidota</taxon>
        <taxon>Bacteroidia</taxon>
        <taxon>Bacteroidales</taxon>
        <taxon>Bacteroidaceae</taxon>
        <taxon>Bacteroides</taxon>
    </lineage>
</organism>
<gene>
    <name evidence="2" type="ORF">DXC91_01755</name>
</gene>
<keyword evidence="1" id="KW-0472">Membrane</keyword>
<sequence length="71" mass="8497">MWSEKWAEYFEAVFLFTWAYICFTFEGLFFGYSGDCFTLGLQMGLKRPGRALFSGVWPFYDWVDGFCYMMM</sequence>
<name>A0A3E4Q796_BACUN</name>
<protein>
    <submittedName>
        <fullName evidence="2">Uncharacterized protein</fullName>
    </submittedName>
</protein>
<keyword evidence="1" id="KW-0812">Transmembrane</keyword>
<accession>A0A3E4Q796</accession>
<evidence type="ECO:0000313" key="2">
    <source>
        <dbReference type="EMBL" id="RGK88304.1"/>
    </source>
</evidence>
<dbReference type="EMBL" id="QSRB01000001">
    <property type="protein sequence ID" value="RGK88304.1"/>
    <property type="molecule type" value="Genomic_DNA"/>
</dbReference>
<proteinExistence type="predicted"/>
<reference evidence="2 3" key="1">
    <citation type="submission" date="2018-08" db="EMBL/GenBank/DDBJ databases">
        <title>A genome reference for cultivated species of the human gut microbiota.</title>
        <authorList>
            <person name="Zou Y."/>
            <person name="Xue W."/>
            <person name="Luo G."/>
        </authorList>
    </citation>
    <scope>NUCLEOTIDE SEQUENCE [LARGE SCALE GENOMIC DNA]</scope>
    <source>
        <strain evidence="2 3">TF09-22</strain>
    </source>
</reference>
<comment type="caution">
    <text evidence="2">The sequence shown here is derived from an EMBL/GenBank/DDBJ whole genome shotgun (WGS) entry which is preliminary data.</text>
</comment>
<keyword evidence="1" id="KW-1133">Transmembrane helix</keyword>
<evidence type="ECO:0000256" key="1">
    <source>
        <dbReference type="SAM" id="Phobius"/>
    </source>
</evidence>